<dbReference type="InterPro" id="IPR026960">
    <property type="entry name" value="RVT-Znf"/>
</dbReference>
<keyword evidence="1" id="KW-0694">RNA-binding</keyword>
<dbReference type="InterPro" id="IPR012677">
    <property type="entry name" value="Nucleotide-bd_a/b_plait_sf"/>
</dbReference>
<dbReference type="EMBL" id="BKCJ010007554">
    <property type="protein sequence ID" value="GEU77836.1"/>
    <property type="molecule type" value="Genomic_DNA"/>
</dbReference>
<keyword evidence="4" id="KW-0808">Transferase</keyword>
<keyword evidence="4" id="KW-0695">RNA-directed DNA polymerase</keyword>
<dbReference type="PANTHER" id="PTHR33116">
    <property type="entry name" value="REVERSE TRANSCRIPTASE ZINC-BINDING DOMAIN-CONTAINING PROTEIN-RELATED-RELATED"/>
    <property type="match status" value="1"/>
</dbReference>
<sequence>MALKFRSNADHTRLISKSIFITNFPEATTLTDLWNLCQSYGMVVDVFIPYRTSKAGKRFAFVCFIKFNNVDRLVENLCNLWIGRMHLQANVARFERPPIQSSHLPQQSKRAAPVATSFASAMKSIQPTSVQPFLVPALNVEIAYLGGLWVMLKLGSTKAKLNLMKHVGVASWFVHLCNAQSDFVANEHIVWVDIEGVPLYVWSRNTFQKIGSKWGEVMELEEGNDDLFSRKCLCIKTKQADNILESFKIIVKGKVFRIRAKELFVWSPSFKEIHEMVHYPDDESVKEDVDNKVEDGSLNKVEDESDTDTDVISNTYFGDNAEQDCVNEVDQMTKDKEVSYDPLNIYDLLNKGNKDTDNLGVESSISYPPGFTPDKVVHAQEGQDARGEDVMQSNSRSDDCNSRVFKKVKKPEVCLSSDGRDSRALRKKGGSILDVLDEMIKLEGYSFTWALSSAAKMSKLDRFLVTDGLLSSFPQLYAVCLDRHLSDHRPILLREILVDFGATPFRIYHSWFLLSGFDQMISSSWNSFTLDDRNGMICFRKKLQLLKKEICIWVADYKKKQTGKIQNLKDQLREIDILLDQGGVTDDILLSCMDLSKQLQDLSSSDNCNFIQKAKVRWAVKGDENSQFFYGIINRKRANLSVKGIMVDGEWVDEPNHVKNEFRTHFADRFNDMGLCHGKLNFSFPNRLSIEQAADLEIMVLNDEIHNAVWGCRENKSSGPDGFTFEFFRCNSSFVTLIPKILEPKLVSDFRPISLIGSIYKVVTKILASRLSNVIFELISNVHTAFLPNRQILDGSFIDDEILSRCKIKNQKAMILPKLRILLDGKASILVNGSPSSEFHFHRGLKQGDPLAPFLFILIMESLHLSFSRAVEAGIFTGFRIDNSLMISHLSYADDAVFIGEWSNENLKGIFNILSFFSLLSGMSINLKKSQILGMGILESVVSVAAKDLGCSVMKAHFMYLGVMVGGNMSLVKAWDTTIDNLLKRLSKWKRKTLSIDGCLTLLKSVLGSSPIYNLSLFKVPKTVLNKMENLRWNFFNGNQEGYRKIAWVKWHTVLASKQYGGLGVSSFFALNRGLLAKWVWCFLSQDNSLWYRVIFSIHNSGSSTLSAAYPLIWSSIINEFDSLKDQGANVFSHCKIRIGNGVRTRFWKDCWIGESRLQGGAEAQQFNHLSTLLDPVILSNSEDRWVCDLSGEGEFRVKDVRNHLDEFFLPKADVPTRWVKVNIFAWKMFLNRLPTRSNLAKRNVVIESESCPLCDSAQEDVTHVFFSCTLVKDLTRLICRWWNLEAHSFSSYAEWLSWLNSLRLGSKLKEILKGIFYVTWWSVWNFRNHMVFASNKPRKESIFDDIVLRSFN</sequence>
<dbReference type="GO" id="GO:0003964">
    <property type="term" value="F:RNA-directed DNA polymerase activity"/>
    <property type="evidence" value="ECO:0007669"/>
    <property type="project" value="UniProtKB-KW"/>
</dbReference>
<dbReference type="Pfam" id="PF00078">
    <property type="entry name" value="RVT_1"/>
    <property type="match status" value="1"/>
</dbReference>
<dbReference type="InterPro" id="IPR035979">
    <property type="entry name" value="RBD_domain_sf"/>
</dbReference>
<dbReference type="InterPro" id="IPR000504">
    <property type="entry name" value="RRM_dom"/>
</dbReference>
<keyword evidence="4" id="KW-0548">Nucleotidyltransferase</keyword>
<dbReference type="PANTHER" id="PTHR33116:SF79">
    <property type="entry name" value="REVERSE TRANSCRIPTASE DOMAIN, ZINC FINGER, CCHC-TYPE-RELATED"/>
    <property type="match status" value="1"/>
</dbReference>
<comment type="caution">
    <text evidence="4">The sequence shown here is derived from an EMBL/GenBank/DDBJ whole genome shotgun (WGS) entry which is preliminary data.</text>
</comment>
<dbReference type="SUPFAM" id="SSF56219">
    <property type="entry name" value="DNase I-like"/>
    <property type="match status" value="1"/>
</dbReference>
<organism evidence="4">
    <name type="scientific">Tanacetum cinerariifolium</name>
    <name type="common">Dalmatian daisy</name>
    <name type="synonym">Chrysanthemum cinerariifolium</name>
    <dbReference type="NCBI Taxonomy" id="118510"/>
    <lineage>
        <taxon>Eukaryota</taxon>
        <taxon>Viridiplantae</taxon>
        <taxon>Streptophyta</taxon>
        <taxon>Embryophyta</taxon>
        <taxon>Tracheophyta</taxon>
        <taxon>Spermatophyta</taxon>
        <taxon>Magnoliopsida</taxon>
        <taxon>eudicotyledons</taxon>
        <taxon>Gunneridae</taxon>
        <taxon>Pentapetalae</taxon>
        <taxon>asterids</taxon>
        <taxon>campanulids</taxon>
        <taxon>Asterales</taxon>
        <taxon>Asteraceae</taxon>
        <taxon>Asteroideae</taxon>
        <taxon>Anthemideae</taxon>
        <taxon>Anthemidinae</taxon>
        <taxon>Tanacetum</taxon>
    </lineage>
</organism>
<evidence type="ECO:0000256" key="1">
    <source>
        <dbReference type="PROSITE-ProRule" id="PRU00176"/>
    </source>
</evidence>
<name>A0A6L2MV07_TANCI</name>
<dbReference type="GO" id="GO:0003723">
    <property type="term" value="F:RNA binding"/>
    <property type="evidence" value="ECO:0007669"/>
    <property type="project" value="UniProtKB-UniRule"/>
</dbReference>
<gene>
    <name evidence="4" type="ORF">Tci_049814</name>
</gene>
<proteinExistence type="predicted"/>
<protein>
    <submittedName>
        <fullName evidence="4">RNA-directed DNA polymerase, eukaryota</fullName>
    </submittedName>
</protein>
<dbReference type="Pfam" id="PF00076">
    <property type="entry name" value="RRM_1"/>
    <property type="match status" value="1"/>
</dbReference>
<dbReference type="CDD" id="cd00590">
    <property type="entry name" value="RRM_SF"/>
    <property type="match status" value="1"/>
</dbReference>
<accession>A0A6L2MV07</accession>
<dbReference type="SUPFAM" id="SSF54928">
    <property type="entry name" value="RNA-binding domain, RBD"/>
    <property type="match status" value="1"/>
</dbReference>
<dbReference type="Pfam" id="PF13966">
    <property type="entry name" value="zf-RVT"/>
    <property type="match status" value="1"/>
</dbReference>
<feature type="domain" description="RRM" evidence="2">
    <location>
        <begin position="17"/>
        <end position="94"/>
    </location>
</feature>
<dbReference type="SMART" id="SM00360">
    <property type="entry name" value="RRM"/>
    <property type="match status" value="1"/>
</dbReference>
<evidence type="ECO:0000313" key="4">
    <source>
        <dbReference type="EMBL" id="GEU77836.1"/>
    </source>
</evidence>
<dbReference type="PROSITE" id="PS50102">
    <property type="entry name" value="RRM"/>
    <property type="match status" value="1"/>
</dbReference>
<evidence type="ECO:0000259" key="3">
    <source>
        <dbReference type="PROSITE" id="PS50878"/>
    </source>
</evidence>
<dbReference type="Gene3D" id="3.30.70.330">
    <property type="match status" value="1"/>
</dbReference>
<dbReference type="InterPro" id="IPR036691">
    <property type="entry name" value="Endo/exonu/phosph_ase_sf"/>
</dbReference>
<feature type="domain" description="Reverse transcriptase" evidence="3">
    <location>
        <begin position="719"/>
        <end position="965"/>
    </location>
</feature>
<dbReference type="PROSITE" id="PS50878">
    <property type="entry name" value="RT_POL"/>
    <property type="match status" value="1"/>
</dbReference>
<evidence type="ECO:0000259" key="2">
    <source>
        <dbReference type="PROSITE" id="PS50102"/>
    </source>
</evidence>
<dbReference type="CDD" id="cd01650">
    <property type="entry name" value="RT_nLTR_like"/>
    <property type="match status" value="1"/>
</dbReference>
<dbReference type="InterPro" id="IPR000477">
    <property type="entry name" value="RT_dom"/>
</dbReference>
<reference evidence="4" key="1">
    <citation type="journal article" date="2019" name="Sci. Rep.">
        <title>Draft genome of Tanacetum cinerariifolium, the natural source of mosquito coil.</title>
        <authorList>
            <person name="Yamashiro T."/>
            <person name="Shiraishi A."/>
            <person name="Satake H."/>
            <person name="Nakayama K."/>
        </authorList>
    </citation>
    <scope>NUCLEOTIDE SEQUENCE</scope>
</reference>